<dbReference type="Gene3D" id="3.30.70.1230">
    <property type="entry name" value="Nucleotide cyclase"/>
    <property type="match status" value="2"/>
</dbReference>
<evidence type="ECO:0000256" key="1">
    <source>
        <dbReference type="ARBA" id="ARBA00022741"/>
    </source>
</evidence>
<dbReference type="InterPro" id="IPR029787">
    <property type="entry name" value="Nucleotide_cyclase"/>
</dbReference>
<keyword evidence="2" id="KW-0067">ATP-binding</keyword>
<evidence type="ECO:0000313" key="4">
    <source>
        <dbReference type="EMBL" id="GMH61294.1"/>
    </source>
</evidence>
<sequence length="1398" mass="153538">MSTILNTFFSLMIQTIDNNQGSVLKFAGDALISHFNSTENAVRCSVALIQCLNGFRATEEYELGLHVAVVQVDDLKGEVLGDEEEKRWEFVVHSNVISDTGIILDNTVAGEVGVNQPIVDDVEGIRVRKIGESIRGDYFKIINLEEYSMTLTSPSPSPSPPPSTPSLPPSSIKPFIPYPCLQYYTHSLSSYLSSLRIISTVFLSLKGRNTFEESNKQFNLCVKYLKELGGMLRQYCVDDKSNVFIAVFGAQSMSRTDDCRRSLEFCCRVRKEIEVDAGVSRGKTFCGVLGKRERCEYVALGGKVNLAARLMGVAMKNKAERGQIVVDEETFRNLKHDPTFSFQAAQVKELKGFGEVSTYAASHNEVETSTETDDEASFSKEVVLGQGDLLSYLSKELASSSDSTRRIALTAPTGHGKSLLLASLEFPPESSVNTIRVEPNAKTTPWSSARRLLKSFKKFAKGVEEDRDLMPLLNDVFKTATAALSDNTSTSSSTSNNRRGSANNIMRRISSVNSMNSTLSLGSIASSPMDLDAVSGESRQKLIIALLTKIIISYQAVHQNTNIYFVIDDSENMDAATLAFLTSVNLPKLFIVFATSKQPPSSALQIQVPPLSPSAVLLILKGALNAPEEISVEESLAKAFIEASNGCGAYARTLAEYLKRNRLLLGRKVVKANSEIRLNERGQTKLSSLPEAITSHLQSLLDSTTPESGLLIKAASILPVDFSQATLTSLYSKLQNSPPPSHSALELLQSGLLRETMGHDAEADSVQLSFSNMQVRAQVYGSLTSTQRTSLHNNYLNILEKEHASAPLIFHHACSAENSAKALEYGLEAANEQRRAFLLQDALSTIEAAAQFLPEKLETSPSDSSVDVDDLTTHVEILQLHGELLCLSDRSKEGQPHLERALQLSGETYIEDVSLKVQKALQKVHFLLNLTEGKYGAPENEEQLSKILYAVAEAYDRLARVYFQSGAIGTAMHAVYRGLNVAEILGHPEKLAKAYSTIAFVTKRVDYAEKAQRSAAVGSPTSAFCSMVYGGMLIGEGDFGEAEEALGQSIMICETVRDFATQGLSLSVLGWALYVQGKYEEALGVSERMLEFGTAKSDTRFIAWGRNSSVRDLIALGRIAEAQRLMSEIENHIQEEGGLASFLNSDQVHFAGFRIRFALIEGSRNSVEKAMIENREVVEKLKKPCTQLVEFAGVCACIEGLLFLMGDAEWRAVLEEVMTAFEGYCESYPIFTSRLFYYKARMSSEKVKEVALEGWQSAEHYHMSVEKTLLQTVALEMGIELGMSVDKEEIKIGGGEGRRATIRALEEHEIVREELRGIGREIGPRILASAEKVCNAMIDVWGDEESGEGEVEKVVEAAKMFLEYVMKCEEDIGEEESNVGKSTAALVGVVYEHAKGMK</sequence>
<evidence type="ECO:0000313" key="5">
    <source>
        <dbReference type="Proteomes" id="UP001165085"/>
    </source>
</evidence>
<dbReference type="PROSITE" id="PS50125">
    <property type="entry name" value="GUANYLATE_CYCLASE_2"/>
    <property type="match status" value="1"/>
</dbReference>
<dbReference type="CDD" id="cd07302">
    <property type="entry name" value="CHD"/>
    <property type="match status" value="1"/>
</dbReference>
<dbReference type="InterPro" id="IPR011990">
    <property type="entry name" value="TPR-like_helical_dom_sf"/>
</dbReference>
<dbReference type="EMBL" id="BRXY01000070">
    <property type="protein sequence ID" value="GMH61294.1"/>
    <property type="molecule type" value="Genomic_DNA"/>
</dbReference>
<dbReference type="InterPro" id="IPR027417">
    <property type="entry name" value="P-loop_NTPase"/>
</dbReference>
<dbReference type="Gene3D" id="1.25.40.10">
    <property type="entry name" value="Tetratricopeptide repeat domain"/>
    <property type="match status" value="1"/>
</dbReference>
<accession>A0A9W7DYJ8</accession>
<dbReference type="PANTHER" id="PTHR16305">
    <property type="entry name" value="TESTICULAR SOLUBLE ADENYLYL CYCLASE"/>
    <property type="match status" value="1"/>
</dbReference>
<organism evidence="4 5">
    <name type="scientific">Triparma strigata</name>
    <dbReference type="NCBI Taxonomy" id="1606541"/>
    <lineage>
        <taxon>Eukaryota</taxon>
        <taxon>Sar</taxon>
        <taxon>Stramenopiles</taxon>
        <taxon>Ochrophyta</taxon>
        <taxon>Bolidophyceae</taxon>
        <taxon>Parmales</taxon>
        <taxon>Triparmaceae</taxon>
        <taxon>Triparma</taxon>
    </lineage>
</organism>
<dbReference type="GO" id="GO:0005524">
    <property type="term" value="F:ATP binding"/>
    <property type="evidence" value="ECO:0007669"/>
    <property type="project" value="UniProtKB-KW"/>
</dbReference>
<comment type="caution">
    <text evidence="4">The sequence shown here is derived from an EMBL/GenBank/DDBJ whole genome shotgun (WGS) entry which is preliminary data.</text>
</comment>
<evidence type="ECO:0000256" key="2">
    <source>
        <dbReference type="ARBA" id="ARBA00022840"/>
    </source>
</evidence>
<dbReference type="InterPro" id="IPR001054">
    <property type="entry name" value="A/G_cyclase"/>
</dbReference>
<dbReference type="GO" id="GO:0009190">
    <property type="term" value="P:cyclic nucleotide biosynthetic process"/>
    <property type="evidence" value="ECO:0007669"/>
    <property type="project" value="InterPro"/>
</dbReference>
<dbReference type="SUPFAM" id="SSF52540">
    <property type="entry name" value="P-loop containing nucleoside triphosphate hydrolases"/>
    <property type="match status" value="1"/>
</dbReference>
<dbReference type="Pfam" id="PF00211">
    <property type="entry name" value="Guanylate_cyc"/>
    <property type="match status" value="1"/>
</dbReference>
<dbReference type="GO" id="GO:0004016">
    <property type="term" value="F:adenylate cyclase activity"/>
    <property type="evidence" value="ECO:0007669"/>
    <property type="project" value="TreeGrafter"/>
</dbReference>
<dbReference type="GO" id="GO:0005737">
    <property type="term" value="C:cytoplasm"/>
    <property type="evidence" value="ECO:0007669"/>
    <property type="project" value="TreeGrafter"/>
</dbReference>
<gene>
    <name evidence="4" type="ORF">TrST_g12788</name>
</gene>
<dbReference type="PANTHER" id="PTHR16305:SF28">
    <property type="entry name" value="GUANYLATE CYCLASE DOMAIN-CONTAINING PROTEIN"/>
    <property type="match status" value="1"/>
</dbReference>
<keyword evidence="5" id="KW-1185">Reference proteome</keyword>
<keyword evidence="1" id="KW-0547">Nucleotide-binding</keyword>
<evidence type="ECO:0000259" key="3">
    <source>
        <dbReference type="PROSITE" id="PS50125"/>
    </source>
</evidence>
<dbReference type="OrthoDB" id="194468at2759"/>
<protein>
    <recommendedName>
        <fullName evidence="3">Guanylate cyclase domain-containing protein</fullName>
    </recommendedName>
</protein>
<dbReference type="SUPFAM" id="SSF55073">
    <property type="entry name" value="Nucleotide cyclase"/>
    <property type="match status" value="1"/>
</dbReference>
<proteinExistence type="predicted"/>
<dbReference type="Proteomes" id="UP001165085">
    <property type="component" value="Unassembled WGS sequence"/>
</dbReference>
<dbReference type="SUPFAM" id="SSF48452">
    <property type="entry name" value="TPR-like"/>
    <property type="match status" value="1"/>
</dbReference>
<dbReference type="GO" id="GO:0035556">
    <property type="term" value="P:intracellular signal transduction"/>
    <property type="evidence" value="ECO:0007669"/>
    <property type="project" value="InterPro"/>
</dbReference>
<reference evidence="5" key="1">
    <citation type="journal article" date="2023" name="Commun. Biol.">
        <title>Genome analysis of Parmales, the sister group of diatoms, reveals the evolutionary specialization of diatoms from phago-mixotrophs to photoautotrophs.</title>
        <authorList>
            <person name="Ban H."/>
            <person name="Sato S."/>
            <person name="Yoshikawa S."/>
            <person name="Yamada K."/>
            <person name="Nakamura Y."/>
            <person name="Ichinomiya M."/>
            <person name="Sato N."/>
            <person name="Blanc-Mathieu R."/>
            <person name="Endo H."/>
            <person name="Kuwata A."/>
            <person name="Ogata H."/>
        </authorList>
    </citation>
    <scope>NUCLEOTIDE SEQUENCE [LARGE SCALE GENOMIC DNA]</scope>
    <source>
        <strain evidence="5">NIES 3701</strain>
    </source>
</reference>
<name>A0A9W7DYJ8_9STRA</name>
<feature type="domain" description="Guanylate cyclase" evidence="3">
    <location>
        <begin position="273"/>
        <end position="311"/>
    </location>
</feature>